<dbReference type="SUPFAM" id="SSF47413">
    <property type="entry name" value="lambda repressor-like DNA-binding domains"/>
    <property type="match status" value="1"/>
</dbReference>
<dbReference type="SMART" id="SM00354">
    <property type="entry name" value="HTH_LACI"/>
    <property type="match status" value="1"/>
</dbReference>
<keyword evidence="3" id="KW-0804">Transcription</keyword>
<keyword evidence="1" id="KW-0805">Transcription regulation</keyword>
<dbReference type="Pfam" id="PF13377">
    <property type="entry name" value="Peripla_BP_3"/>
    <property type="match status" value="1"/>
</dbReference>
<dbReference type="InterPro" id="IPR010982">
    <property type="entry name" value="Lambda_DNA-bd_dom_sf"/>
</dbReference>
<dbReference type="RefSeq" id="WP_348392194.1">
    <property type="nucleotide sequence ID" value="NZ_CP134145.1"/>
</dbReference>
<dbReference type="PROSITE" id="PS50932">
    <property type="entry name" value="HTH_LACI_2"/>
    <property type="match status" value="1"/>
</dbReference>
<gene>
    <name evidence="5" type="ORF">RGQ13_03600</name>
</gene>
<reference evidence="6" key="1">
    <citation type="submission" date="2023-09" db="EMBL/GenBank/DDBJ databases">
        <authorList>
            <person name="Li S."/>
            <person name="Li X."/>
            <person name="Zhang C."/>
            <person name="Zhao Z."/>
        </authorList>
    </citation>
    <scope>NUCLEOTIDE SEQUENCE [LARGE SCALE GENOMIC DNA]</scope>
    <source>
        <strain evidence="6">SQ149</strain>
    </source>
</reference>
<dbReference type="CDD" id="cd01392">
    <property type="entry name" value="HTH_LacI"/>
    <property type="match status" value="1"/>
</dbReference>
<name>A0ABY9TWE0_9GAMM</name>
<dbReference type="SUPFAM" id="SSF53822">
    <property type="entry name" value="Periplasmic binding protein-like I"/>
    <property type="match status" value="1"/>
</dbReference>
<dbReference type="PANTHER" id="PTHR30146:SF153">
    <property type="entry name" value="LACTOSE OPERON REPRESSOR"/>
    <property type="match status" value="1"/>
</dbReference>
<dbReference type="InterPro" id="IPR000843">
    <property type="entry name" value="HTH_LacI"/>
</dbReference>
<dbReference type="PROSITE" id="PS00356">
    <property type="entry name" value="HTH_LACI_1"/>
    <property type="match status" value="1"/>
</dbReference>
<evidence type="ECO:0000256" key="2">
    <source>
        <dbReference type="ARBA" id="ARBA00023125"/>
    </source>
</evidence>
<dbReference type="PRINTS" id="PR00036">
    <property type="entry name" value="HTHLACI"/>
</dbReference>
<organism evidence="5 6">
    <name type="scientific">Thalassotalea psychrophila</name>
    <dbReference type="NCBI Taxonomy" id="3065647"/>
    <lineage>
        <taxon>Bacteria</taxon>
        <taxon>Pseudomonadati</taxon>
        <taxon>Pseudomonadota</taxon>
        <taxon>Gammaproteobacteria</taxon>
        <taxon>Alteromonadales</taxon>
        <taxon>Colwelliaceae</taxon>
        <taxon>Thalassotalea</taxon>
    </lineage>
</organism>
<dbReference type="PANTHER" id="PTHR30146">
    <property type="entry name" value="LACI-RELATED TRANSCRIPTIONAL REPRESSOR"/>
    <property type="match status" value="1"/>
</dbReference>
<protein>
    <submittedName>
        <fullName evidence="5">LacI family DNA-binding transcriptional regulator</fullName>
    </submittedName>
</protein>
<dbReference type="GO" id="GO:0003677">
    <property type="term" value="F:DNA binding"/>
    <property type="evidence" value="ECO:0007669"/>
    <property type="project" value="UniProtKB-KW"/>
</dbReference>
<evidence type="ECO:0000313" key="6">
    <source>
        <dbReference type="Proteomes" id="UP001258994"/>
    </source>
</evidence>
<dbReference type="InterPro" id="IPR046335">
    <property type="entry name" value="LacI/GalR-like_sensor"/>
</dbReference>
<evidence type="ECO:0000256" key="1">
    <source>
        <dbReference type="ARBA" id="ARBA00023015"/>
    </source>
</evidence>
<evidence type="ECO:0000259" key="4">
    <source>
        <dbReference type="PROSITE" id="PS50932"/>
    </source>
</evidence>
<dbReference type="EMBL" id="CP134145">
    <property type="protein sequence ID" value="WNC73081.1"/>
    <property type="molecule type" value="Genomic_DNA"/>
</dbReference>
<dbReference type="Proteomes" id="UP001258994">
    <property type="component" value="Chromosome"/>
</dbReference>
<dbReference type="Gene3D" id="3.40.50.2300">
    <property type="match status" value="2"/>
</dbReference>
<proteinExistence type="predicted"/>
<dbReference type="Gene3D" id="1.10.260.40">
    <property type="entry name" value="lambda repressor-like DNA-binding domains"/>
    <property type="match status" value="1"/>
</dbReference>
<evidence type="ECO:0000256" key="3">
    <source>
        <dbReference type="ARBA" id="ARBA00023163"/>
    </source>
</evidence>
<keyword evidence="6" id="KW-1185">Reference proteome</keyword>
<accession>A0ABY9TWE0</accession>
<dbReference type="Pfam" id="PF00356">
    <property type="entry name" value="LacI"/>
    <property type="match status" value="1"/>
</dbReference>
<feature type="domain" description="HTH lacI-type" evidence="4">
    <location>
        <begin position="5"/>
        <end position="59"/>
    </location>
</feature>
<evidence type="ECO:0000313" key="5">
    <source>
        <dbReference type="EMBL" id="WNC73081.1"/>
    </source>
</evidence>
<dbReference type="CDD" id="cd01545">
    <property type="entry name" value="PBP1_SalR"/>
    <property type="match status" value="1"/>
</dbReference>
<keyword evidence="2 5" id="KW-0238">DNA-binding</keyword>
<sequence>MNSKVTIREVAALAGVSVKTVSRVLNKEPNVRPIMQDKVNSAVAQLNFKPNPQARGLRGNKTFILTLLYSNPNPDYILEIQNGAMAQGNAEGYNLQIFPCDHKDENIIETIRTFLDASPQDGVILTLPLSDNHQLIELLENKDIPYTRISPLHSEHNSPFVGSDDQKAAYDMTKYLISLGHTDIGFIKGHPDHSDTDKRYAGYKQALKEYNIYLNEQLIKQGLFTFESGEDCARQLLAQEHKPSAIFASNDCMAAGVLKVSKQLNLAVPADLTIAGYDDTSVSQQVWPAITTVKQPIHLLGQIATQKLICKIKQNTWDEIKSIFECELVIRDSSSICKN</sequence>
<dbReference type="InterPro" id="IPR028082">
    <property type="entry name" value="Peripla_BP_I"/>
</dbReference>